<sequence length="501" mass="57361">MVAPDTTPSEVDLVARESNVQRDKTFQDAGLSLERFPQSSGEADLVDKLLADEIEKLSLEEKERNTFDLYGMAQETKDPENIDELLEQMELEIRKINRREAYEKAKYLNEEYVMGKDFRHIFLCCDGFDVKSAAHRIVQHFEVKRELFGDAPPLARNLLMSDLSEDDMNVLNSGAWQILPERDAAGRLVLVICPGYRDNSVAMDSHLRSQAYFVLSFLLTEDVQRKGIVVVVCLFGESLVKLQHTIFLQFDRMKKIRSGGVHKVAGVHFLLSQEYLRPLVFGMQWLLPEHLRTKVRVHFGNFEQLKFKLQTFGIPMDCFPCHPNKPINLENHLQWIQSQRKQEERGNSNTADTIVPGRFDVLFGRGNTRNHTGNVRAAHIADMFRDKYESVGKFEKTAIAERIVTIIQESQGRFLKWEDDVWVEVDQQAARNKISHFYRNTRNKGGPSQSKQSTSDGSAIDDGSATNSEGELLASAVSKRTQSHSTQQSTKRIQKRRPRDD</sequence>
<feature type="region of interest" description="Disordered" evidence="1">
    <location>
        <begin position="436"/>
        <end position="501"/>
    </location>
</feature>
<gene>
    <name evidence="3" type="ORF">SEMRO_315_G115210.1</name>
</gene>
<dbReference type="EMBL" id="CAICTM010000314">
    <property type="protein sequence ID" value="CAB9507649.1"/>
    <property type="molecule type" value="Genomic_DNA"/>
</dbReference>
<keyword evidence="4" id="KW-1185">Reference proteome</keyword>
<feature type="compositionally biased region" description="Polar residues" evidence="1">
    <location>
        <begin position="446"/>
        <end position="457"/>
    </location>
</feature>
<comment type="caution">
    <text evidence="3">The sequence shown here is derived from an EMBL/GenBank/DDBJ whole genome shotgun (WGS) entry which is preliminary data.</text>
</comment>
<dbReference type="Proteomes" id="UP001153069">
    <property type="component" value="Unassembled WGS sequence"/>
</dbReference>
<dbReference type="Gene3D" id="3.40.525.10">
    <property type="entry name" value="CRAL-TRIO lipid binding domain"/>
    <property type="match status" value="1"/>
</dbReference>
<reference evidence="3" key="1">
    <citation type="submission" date="2020-06" db="EMBL/GenBank/DDBJ databases">
        <authorList>
            <consortium name="Plant Systems Biology data submission"/>
        </authorList>
    </citation>
    <scope>NUCLEOTIDE SEQUENCE</scope>
    <source>
        <strain evidence="3">D6</strain>
    </source>
</reference>
<organism evidence="3 4">
    <name type="scientific">Seminavis robusta</name>
    <dbReference type="NCBI Taxonomy" id="568900"/>
    <lineage>
        <taxon>Eukaryota</taxon>
        <taxon>Sar</taxon>
        <taxon>Stramenopiles</taxon>
        <taxon>Ochrophyta</taxon>
        <taxon>Bacillariophyta</taxon>
        <taxon>Bacillariophyceae</taxon>
        <taxon>Bacillariophycidae</taxon>
        <taxon>Naviculales</taxon>
        <taxon>Naviculaceae</taxon>
        <taxon>Seminavis</taxon>
    </lineage>
</organism>
<dbReference type="InterPro" id="IPR036865">
    <property type="entry name" value="CRAL-TRIO_dom_sf"/>
</dbReference>
<evidence type="ECO:0000313" key="3">
    <source>
        <dbReference type="EMBL" id="CAB9507649.1"/>
    </source>
</evidence>
<evidence type="ECO:0000259" key="2">
    <source>
        <dbReference type="Pfam" id="PF20710"/>
    </source>
</evidence>
<proteinExistence type="predicted"/>
<dbReference type="InterPro" id="IPR049227">
    <property type="entry name" value="DUF6824"/>
</dbReference>
<feature type="domain" description="DUF6824" evidence="2">
    <location>
        <begin position="360"/>
        <end position="439"/>
    </location>
</feature>
<accession>A0A9N8DX88</accession>
<dbReference type="AlphaFoldDB" id="A0A9N8DX88"/>
<feature type="compositionally biased region" description="Basic residues" evidence="1">
    <location>
        <begin position="492"/>
        <end position="501"/>
    </location>
</feature>
<evidence type="ECO:0000313" key="4">
    <source>
        <dbReference type="Proteomes" id="UP001153069"/>
    </source>
</evidence>
<feature type="compositionally biased region" description="Polar residues" evidence="1">
    <location>
        <begin position="478"/>
        <end position="491"/>
    </location>
</feature>
<evidence type="ECO:0000256" key="1">
    <source>
        <dbReference type="SAM" id="MobiDB-lite"/>
    </source>
</evidence>
<name>A0A9N8DX88_9STRA</name>
<dbReference type="SUPFAM" id="SSF52087">
    <property type="entry name" value="CRAL/TRIO domain"/>
    <property type="match status" value="1"/>
</dbReference>
<protein>
    <submittedName>
        <fullName evidence="3">Transfer protein</fullName>
    </submittedName>
</protein>
<dbReference type="Pfam" id="PF20710">
    <property type="entry name" value="DUF6824"/>
    <property type="match status" value="1"/>
</dbReference>